<name>A0A0E9SPD2_ANGAN</name>
<accession>A0A0E9SPD2</accession>
<dbReference type="AlphaFoldDB" id="A0A0E9SPD2"/>
<dbReference type="EMBL" id="GBXM01065406">
    <property type="protein sequence ID" value="JAH43171.1"/>
    <property type="molecule type" value="Transcribed_RNA"/>
</dbReference>
<protein>
    <submittedName>
        <fullName evidence="1">Uncharacterized protein</fullName>
    </submittedName>
</protein>
<proteinExistence type="predicted"/>
<reference evidence="1" key="2">
    <citation type="journal article" date="2015" name="Fish Shellfish Immunol.">
        <title>Early steps in the European eel (Anguilla anguilla)-Vibrio vulnificus interaction in the gills: Role of the RtxA13 toxin.</title>
        <authorList>
            <person name="Callol A."/>
            <person name="Pajuelo D."/>
            <person name="Ebbesson L."/>
            <person name="Teles M."/>
            <person name="MacKenzie S."/>
            <person name="Amaro C."/>
        </authorList>
    </citation>
    <scope>NUCLEOTIDE SEQUENCE</scope>
</reference>
<organism evidence="1">
    <name type="scientific">Anguilla anguilla</name>
    <name type="common">European freshwater eel</name>
    <name type="synonym">Muraena anguilla</name>
    <dbReference type="NCBI Taxonomy" id="7936"/>
    <lineage>
        <taxon>Eukaryota</taxon>
        <taxon>Metazoa</taxon>
        <taxon>Chordata</taxon>
        <taxon>Craniata</taxon>
        <taxon>Vertebrata</taxon>
        <taxon>Euteleostomi</taxon>
        <taxon>Actinopterygii</taxon>
        <taxon>Neopterygii</taxon>
        <taxon>Teleostei</taxon>
        <taxon>Anguilliformes</taxon>
        <taxon>Anguillidae</taxon>
        <taxon>Anguilla</taxon>
    </lineage>
</organism>
<evidence type="ECO:0000313" key="1">
    <source>
        <dbReference type="EMBL" id="JAH43171.1"/>
    </source>
</evidence>
<reference evidence="1" key="1">
    <citation type="submission" date="2014-11" db="EMBL/GenBank/DDBJ databases">
        <authorList>
            <person name="Amaro Gonzalez C."/>
        </authorList>
    </citation>
    <scope>NUCLEOTIDE SEQUENCE</scope>
</reference>
<sequence>MTSILMLLFGNCNSFITHFCLNTWFLTLS</sequence>